<dbReference type="PROSITE" id="PS00028">
    <property type="entry name" value="ZINC_FINGER_C2H2_1"/>
    <property type="match status" value="1"/>
</dbReference>
<evidence type="ECO:0000313" key="4">
    <source>
        <dbReference type="Proteomes" id="UP000636800"/>
    </source>
</evidence>
<evidence type="ECO:0000256" key="1">
    <source>
        <dbReference type="PROSITE-ProRule" id="PRU00042"/>
    </source>
</evidence>
<dbReference type="GO" id="GO:0010090">
    <property type="term" value="P:trichome morphogenesis"/>
    <property type="evidence" value="ECO:0007669"/>
    <property type="project" value="InterPro"/>
</dbReference>
<name>A0A835PQH4_VANPL</name>
<proteinExistence type="predicted"/>
<dbReference type="InterPro" id="IPR013087">
    <property type="entry name" value="Znf_C2H2_type"/>
</dbReference>
<evidence type="ECO:0000259" key="2">
    <source>
        <dbReference type="PROSITE" id="PS50157"/>
    </source>
</evidence>
<reference evidence="3 4" key="1">
    <citation type="journal article" date="2020" name="Nat. Food">
        <title>A phased Vanilla planifolia genome enables genetic improvement of flavour and production.</title>
        <authorList>
            <person name="Hasing T."/>
            <person name="Tang H."/>
            <person name="Brym M."/>
            <person name="Khazi F."/>
            <person name="Huang T."/>
            <person name="Chambers A.H."/>
        </authorList>
    </citation>
    <scope>NUCLEOTIDE SEQUENCE [LARGE SCALE GENOMIC DNA]</scope>
    <source>
        <tissue evidence="3">Leaf</tissue>
    </source>
</reference>
<keyword evidence="1" id="KW-0479">Metal-binding</keyword>
<feature type="domain" description="C2H2-type" evidence="2">
    <location>
        <begin position="67"/>
        <end position="94"/>
    </location>
</feature>
<dbReference type="EMBL" id="JADCNL010000013">
    <property type="protein sequence ID" value="KAG0455493.1"/>
    <property type="molecule type" value="Genomic_DNA"/>
</dbReference>
<dbReference type="GO" id="GO:0008270">
    <property type="term" value="F:zinc ion binding"/>
    <property type="evidence" value="ECO:0007669"/>
    <property type="project" value="UniProtKB-KW"/>
</dbReference>
<dbReference type="OrthoDB" id="6755010at2759"/>
<sequence>MSQKEPHEFLAVNSFSQLPFLRATPVSEKATAAAAAASSIRLFGIDVPQDSKHSSFPTTASRGGRRFECHYCCRCFPTSQALGGHQNAHKRERQQAKRAQLQSAVAAHHSSAAGLFGHHRLGRFSFSHHSSWVGSHCILGSVTSPINGIPLPDLWSSPAATGALTVPFYRGESSSSSITSSLSPQSPLLCEAAEENVFGQDKMVEHVFIGSSD</sequence>
<keyword evidence="1" id="KW-0862">Zinc</keyword>
<protein>
    <recommendedName>
        <fullName evidence="2">C2H2-type domain-containing protein</fullName>
    </recommendedName>
</protein>
<dbReference type="Proteomes" id="UP000636800">
    <property type="component" value="Chromosome 13"/>
</dbReference>
<dbReference type="PANTHER" id="PTHR46547:SF7">
    <property type="entry name" value="ZINC FINGER PROTEIN GIS"/>
    <property type="match status" value="1"/>
</dbReference>
<accession>A0A835PQH4</accession>
<dbReference type="GO" id="GO:0003700">
    <property type="term" value="F:DNA-binding transcription factor activity"/>
    <property type="evidence" value="ECO:0007669"/>
    <property type="project" value="InterPro"/>
</dbReference>
<keyword evidence="1" id="KW-0863">Zinc-finger</keyword>
<dbReference type="GO" id="GO:0009739">
    <property type="term" value="P:response to gibberellin"/>
    <property type="evidence" value="ECO:0007669"/>
    <property type="project" value="InterPro"/>
</dbReference>
<evidence type="ECO:0000313" key="3">
    <source>
        <dbReference type="EMBL" id="KAG0455493.1"/>
    </source>
</evidence>
<keyword evidence="4" id="KW-1185">Reference proteome</keyword>
<organism evidence="3 4">
    <name type="scientific">Vanilla planifolia</name>
    <name type="common">Vanilla</name>
    <dbReference type="NCBI Taxonomy" id="51239"/>
    <lineage>
        <taxon>Eukaryota</taxon>
        <taxon>Viridiplantae</taxon>
        <taxon>Streptophyta</taxon>
        <taxon>Embryophyta</taxon>
        <taxon>Tracheophyta</taxon>
        <taxon>Spermatophyta</taxon>
        <taxon>Magnoliopsida</taxon>
        <taxon>Liliopsida</taxon>
        <taxon>Asparagales</taxon>
        <taxon>Orchidaceae</taxon>
        <taxon>Vanilloideae</taxon>
        <taxon>Vanilleae</taxon>
        <taxon>Vanilla</taxon>
    </lineage>
</organism>
<dbReference type="SUPFAM" id="SSF57667">
    <property type="entry name" value="beta-beta-alpha zinc fingers"/>
    <property type="match status" value="1"/>
</dbReference>
<dbReference type="PANTHER" id="PTHR46547">
    <property type="entry name" value="ZINC FINGER PROTEIN GIS"/>
    <property type="match status" value="1"/>
</dbReference>
<dbReference type="AlphaFoldDB" id="A0A835PQH4"/>
<dbReference type="Gene3D" id="3.30.160.60">
    <property type="entry name" value="Classic Zinc Finger"/>
    <property type="match status" value="1"/>
</dbReference>
<dbReference type="InterPro" id="IPR036236">
    <property type="entry name" value="Znf_C2H2_sf"/>
</dbReference>
<dbReference type="InterPro" id="IPR044291">
    <property type="entry name" value="GIS/GIS2/ZFP8"/>
</dbReference>
<gene>
    <name evidence="3" type="ORF">HPP92_024785</name>
</gene>
<dbReference type="PROSITE" id="PS50157">
    <property type="entry name" value="ZINC_FINGER_C2H2_2"/>
    <property type="match status" value="1"/>
</dbReference>
<comment type="caution">
    <text evidence="3">The sequence shown here is derived from an EMBL/GenBank/DDBJ whole genome shotgun (WGS) entry which is preliminary data.</text>
</comment>